<keyword evidence="2" id="KW-1185">Reference proteome</keyword>
<reference evidence="1" key="1">
    <citation type="journal article" date="2020" name="Stud. Mycol.">
        <title>101 Dothideomycetes genomes: a test case for predicting lifestyles and emergence of pathogens.</title>
        <authorList>
            <person name="Haridas S."/>
            <person name="Albert R."/>
            <person name="Binder M."/>
            <person name="Bloem J."/>
            <person name="Labutti K."/>
            <person name="Salamov A."/>
            <person name="Andreopoulos B."/>
            <person name="Baker S."/>
            <person name="Barry K."/>
            <person name="Bills G."/>
            <person name="Bluhm B."/>
            <person name="Cannon C."/>
            <person name="Castanera R."/>
            <person name="Culley D."/>
            <person name="Daum C."/>
            <person name="Ezra D."/>
            <person name="Gonzalez J."/>
            <person name="Henrissat B."/>
            <person name="Kuo A."/>
            <person name="Liang C."/>
            <person name="Lipzen A."/>
            <person name="Lutzoni F."/>
            <person name="Magnuson J."/>
            <person name="Mondo S."/>
            <person name="Nolan M."/>
            <person name="Ohm R."/>
            <person name="Pangilinan J."/>
            <person name="Park H.-J."/>
            <person name="Ramirez L."/>
            <person name="Alfaro M."/>
            <person name="Sun H."/>
            <person name="Tritt A."/>
            <person name="Yoshinaga Y."/>
            <person name="Zwiers L.-H."/>
            <person name="Turgeon B."/>
            <person name="Goodwin S."/>
            <person name="Spatafora J."/>
            <person name="Crous P."/>
            <person name="Grigoriev I."/>
        </authorList>
    </citation>
    <scope>NUCLEOTIDE SEQUENCE</scope>
    <source>
        <strain evidence="1">CBS 123094</strain>
    </source>
</reference>
<name>A0A6A5VXP8_9PLEO</name>
<feature type="non-terminal residue" evidence="1">
    <location>
        <position position="1"/>
    </location>
</feature>
<sequence>KKTPKTYNSGYSLVVTHLTTNPPVTGLLTGERTGPKVFLYQWSYVLMRTWQEGYNCWIWGRRVRWGEHEGAVERREKSPGRGRGRRCRVGYREQASTYLLQVV</sequence>
<evidence type="ECO:0000313" key="1">
    <source>
        <dbReference type="EMBL" id="KAF1993478.1"/>
    </source>
</evidence>
<accession>A0A6A5VXP8</accession>
<gene>
    <name evidence="1" type="ORF">P154DRAFT_450117</name>
</gene>
<protein>
    <submittedName>
        <fullName evidence="1">Uncharacterized protein</fullName>
    </submittedName>
</protein>
<evidence type="ECO:0000313" key="2">
    <source>
        <dbReference type="Proteomes" id="UP000799779"/>
    </source>
</evidence>
<organism evidence="1 2">
    <name type="scientific">Amniculicola lignicola CBS 123094</name>
    <dbReference type="NCBI Taxonomy" id="1392246"/>
    <lineage>
        <taxon>Eukaryota</taxon>
        <taxon>Fungi</taxon>
        <taxon>Dikarya</taxon>
        <taxon>Ascomycota</taxon>
        <taxon>Pezizomycotina</taxon>
        <taxon>Dothideomycetes</taxon>
        <taxon>Pleosporomycetidae</taxon>
        <taxon>Pleosporales</taxon>
        <taxon>Amniculicolaceae</taxon>
        <taxon>Amniculicola</taxon>
    </lineage>
</organism>
<dbReference type="AlphaFoldDB" id="A0A6A5VXP8"/>
<dbReference type="Proteomes" id="UP000799779">
    <property type="component" value="Unassembled WGS sequence"/>
</dbReference>
<proteinExistence type="predicted"/>
<dbReference type="EMBL" id="ML977702">
    <property type="protein sequence ID" value="KAF1993478.1"/>
    <property type="molecule type" value="Genomic_DNA"/>
</dbReference>
<dbReference type="OrthoDB" id="3763505at2759"/>